<dbReference type="AlphaFoldDB" id="A0A2T3L2U4"/>
<dbReference type="InterPro" id="IPR021077">
    <property type="entry name" value="Phage_phi-Lf_Orf112"/>
</dbReference>
<name>A0A2T3L2U4_9GAMM</name>
<gene>
    <name evidence="1" type="ORF">C9J47_23650</name>
</gene>
<comment type="caution">
    <text evidence="1">The sequence shown here is derived from an EMBL/GenBank/DDBJ whole genome shotgun (WGS) entry which is preliminary data.</text>
</comment>
<evidence type="ECO:0000313" key="2">
    <source>
        <dbReference type="Proteomes" id="UP000241803"/>
    </source>
</evidence>
<dbReference type="EMBL" id="PYOC01000014">
    <property type="protein sequence ID" value="PSV43180.1"/>
    <property type="molecule type" value="Genomic_DNA"/>
</dbReference>
<reference evidence="1 2" key="1">
    <citation type="submission" date="2018-03" db="EMBL/GenBank/DDBJ databases">
        <title>Whole genome sequencing of Histamine producing bacteria.</title>
        <authorList>
            <person name="Butler K."/>
        </authorList>
    </citation>
    <scope>NUCLEOTIDE SEQUENCE [LARGE SCALE GENOMIC DNA]</scope>
    <source>
        <strain evidence="1 2">ATCC 19614</strain>
    </source>
</reference>
<keyword evidence="2" id="KW-1185">Reference proteome</keyword>
<dbReference type="Proteomes" id="UP000241803">
    <property type="component" value="Unassembled WGS sequence"/>
</dbReference>
<dbReference type="RefSeq" id="WP_107255700.1">
    <property type="nucleotide sequence ID" value="NZ_PYOC01000014.1"/>
</dbReference>
<sequence>MRNTHELTENYIFRFYRCGLSIENTAKLCFKSVRTVTLWDKGKPIPPECKRLMRMYSGLELDPLSDDWRGWNIRKGLLITPNKWSLTPDRIITGNALIEIGAERDRKNLSQIIKVARLISR</sequence>
<organism evidence="1 2">
    <name type="scientific">Photobacterium indicum</name>
    <dbReference type="NCBI Taxonomy" id="81447"/>
    <lineage>
        <taxon>Bacteria</taxon>
        <taxon>Pseudomonadati</taxon>
        <taxon>Pseudomonadota</taxon>
        <taxon>Gammaproteobacteria</taxon>
        <taxon>Vibrionales</taxon>
        <taxon>Vibrionaceae</taxon>
        <taxon>Photobacterium</taxon>
    </lineage>
</organism>
<evidence type="ECO:0000313" key="1">
    <source>
        <dbReference type="EMBL" id="PSV43180.1"/>
    </source>
</evidence>
<dbReference type="Pfam" id="PF12375">
    <property type="entry name" value="DUF3653"/>
    <property type="match status" value="1"/>
</dbReference>
<protein>
    <submittedName>
        <fullName evidence="1">Regulator</fullName>
    </submittedName>
</protein>
<accession>A0A2T3L2U4</accession>
<proteinExistence type="predicted"/>